<feature type="region of interest" description="Disordered" evidence="1">
    <location>
        <begin position="1"/>
        <end position="45"/>
    </location>
</feature>
<name>A0A2K0UHB3_TRIHA</name>
<evidence type="ECO:0000256" key="1">
    <source>
        <dbReference type="SAM" id="MobiDB-lite"/>
    </source>
</evidence>
<dbReference type="PANTHER" id="PTHR38846:SF1">
    <property type="entry name" value="C3H1-TYPE DOMAIN-CONTAINING PROTEIN"/>
    <property type="match status" value="1"/>
</dbReference>
<dbReference type="OrthoDB" id="6105938at2759"/>
<dbReference type="EMBL" id="MTYI01000037">
    <property type="protein sequence ID" value="PNP57136.1"/>
    <property type="molecule type" value="Genomic_DNA"/>
</dbReference>
<sequence length="208" mass="24212">MDPPPSSQFQFQDDSEDESQDELQDNAIAPPPSSQSHFDKFQNFTPSHDAPFDKEFARLALSQQWIPGSQQYTKQRTIAMREELKTHYFSSQTQEVEPTEEEILQGYQDLCVEVGIPPCDTAAECKDTLKTKLVNIVDLIDARRTNKKVRVWRDFQAFRKYTLQKEHRISVDEAKKDGGYLSSLLQHLRYPRDQRRFRMKRAGLGQRG</sequence>
<evidence type="ECO:0000313" key="2">
    <source>
        <dbReference type="EMBL" id="PNP57136.1"/>
    </source>
</evidence>
<dbReference type="PANTHER" id="PTHR38846">
    <property type="entry name" value="C3H1-TYPE DOMAIN-CONTAINING PROTEIN"/>
    <property type="match status" value="1"/>
</dbReference>
<comment type="caution">
    <text evidence="2">The sequence shown here is derived from an EMBL/GenBank/DDBJ whole genome shotgun (WGS) entry which is preliminary data.</text>
</comment>
<evidence type="ECO:0000313" key="3">
    <source>
        <dbReference type="Proteomes" id="UP000236290"/>
    </source>
</evidence>
<feature type="compositionally biased region" description="Acidic residues" evidence="1">
    <location>
        <begin position="13"/>
        <end position="24"/>
    </location>
</feature>
<accession>A0A2K0UHB3</accession>
<gene>
    <name evidence="2" type="ORF">THARTR1_02978</name>
</gene>
<protein>
    <submittedName>
        <fullName evidence="2">Uncharacterized protein</fullName>
    </submittedName>
</protein>
<reference evidence="2 3" key="1">
    <citation type="submission" date="2017-02" db="EMBL/GenBank/DDBJ databases">
        <title>Genomes of Trichoderma spp. with biocontrol activity.</title>
        <authorList>
            <person name="Gardiner D."/>
            <person name="Kazan K."/>
            <person name="Vos C."/>
            <person name="Harvey P."/>
        </authorList>
    </citation>
    <scope>NUCLEOTIDE SEQUENCE [LARGE SCALE GENOMIC DNA]</scope>
    <source>
        <strain evidence="2 3">Tr1</strain>
    </source>
</reference>
<dbReference type="AlphaFoldDB" id="A0A2K0UHB3"/>
<organism evidence="2 3">
    <name type="scientific">Trichoderma harzianum</name>
    <name type="common">Hypocrea lixii</name>
    <dbReference type="NCBI Taxonomy" id="5544"/>
    <lineage>
        <taxon>Eukaryota</taxon>
        <taxon>Fungi</taxon>
        <taxon>Dikarya</taxon>
        <taxon>Ascomycota</taxon>
        <taxon>Pezizomycotina</taxon>
        <taxon>Sordariomycetes</taxon>
        <taxon>Hypocreomycetidae</taxon>
        <taxon>Hypocreales</taxon>
        <taxon>Hypocreaceae</taxon>
        <taxon>Trichoderma</taxon>
    </lineage>
</organism>
<proteinExistence type="predicted"/>
<dbReference type="Proteomes" id="UP000236290">
    <property type="component" value="Unassembled WGS sequence"/>
</dbReference>